<dbReference type="SUPFAM" id="SSF56176">
    <property type="entry name" value="FAD-binding/transporter-associated domain-like"/>
    <property type="match status" value="1"/>
</dbReference>
<organism evidence="5">
    <name type="scientific">uncultured Desulfobacterium sp</name>
    <dbReference type="NCBI Taxonomy" id="201089"/>
    <lineage>
        <taxon>Bacteria</taxon>
        <taxon>Pseudomonadati</taxon>
        <taxon>Thermodesulfobacteriota</taxon>
        <taxon>Desulfobacteria</taxon>
        <taxon>Desulfobacterales</taxon>
        <taxon>Desulfobacteriaceae</taxon>
        <taxon>Desulfobacterium</taxon>
        <taxon>environmental samples</taxon>
    </lineage>
</organism>
<dbReference type="InterPro" id="IPR016166">
    <property type="entry name" value="FAD-bd_PCMH"/>
</dbReference>
<dbReference type="Gene3D" id="3.30.390.50">
    <property type="entry name" value="CO dehydrogenase flavoprotein, C-terminal domain"/>
    <property type="match status" value="1"/>
</dbReference>
<dbReference type="SMART" id="SM01092">
    <property type="entry name" value="CO_deh_flav_C"/>
    <property type="match status" value="1"/>
</dbReference>
<dbReference type="PANTHER" id="PTHR42659">
    <property type="entry name" value="XANTHINE DEHYDROGENASE SUBUNIT C-RELATED"/>
    <property type="match status" value="1"/>
</dbReference>
<dbReference type="GO" id="GO:0016491">
    <property type="term" value="F:oxidoreductase activity"/>
    <property type="evidence" value="ECO:0007669"/>
    <property type="project" value="UniProtKB-KW"/>
</dbReference>
<dbReference type="InterPro" id="IPR051312">
    <property type="entry name" value="Diverse_Substr_Oxidored"/>
</dbReference>
<dbReference type="AlphaFoldDB" id="A0A445N0Z9"/>
<dbReference type="InterPro" id="IPR036318">
    <property type="entry name" value="FAD-bd_PCMH-like_sf"/>
</dbReference>
<protein>
    <recommendedName>
        <fullName evidence="4">FAD-binding PCMH-type domain-containing protein</fullName>
    </recommendedName>
</protein>
<keyword evidence="2" id="KW-0274">FAD</keyword>
<dbReference type="InterPro" id="IPR016169">
    <property type="entry name" value="FAD-bd_PCMH_sub2"/>
</dbReference>
<evidence type="ECO:0000256" key="1">
    <source>
        <dbReference type="ARBA" id="ARBA00022630"/>
    </source>
</evidence>
<evidence type="ECO:0000256" key="2">
    <source>
        <dbReference type="ARBA" id="ARBA00022827"/>
    </source>
</evidence>
<dbReference type="InterPro" id="IPR036683">
    <property type="entry name" value="CO_DH_flav_C_dom_sf"/>
</dbReference>
<dbReference type="Gene3D" id="3.30.43.10">
    <property type="entry name" value="Uridine Diphospho-n-acetylenolpyruvylglucosamine Reductase, domain 2"/>
    <property type="match status" value="1"/>
</dbReference>
<dbReference type="InterPro" id="IPR016167">
    <property type="entry name" value="FAD-bd_PCMH_sub1"/>
</dbReference>
<dbReference type="Pfam" id="PF00941">
    <property type="entry name" value="FAD_binding_5"/>
    <property type="match status" value="1"/>
</dbReference>
<reference evidence="5" key="1">
    <citation type="submission" date="2018-01" db="EMBL/GenBank/DDBJ databases">
        <authorList>
            <person name="Regsiter A."/>
            <person name="William W."/>
        </authorList>
    </citation>
    <scope>NUCLEOTIDE SEQUENCE</scope>
    <source>
        <strain evidence="5">TRIP AH-1</strain>
    </source>
</reference>
<dbReference type="GO" id="GO:0071949">
    <property type="term" value="F:FAD binding"/>
    <property type="evidence" value="ECO:0007669"/>
    <property type="project" value="InterPro"/>
</dbReference>
<keyword evidence="3" id="KW-0560">Oxidoreductase</keyword>
<evidence type="ECO:0000259" key="4">
    <source>
        <dbReference type="PROSITE" id="PS51387"/>
    </source>
</evidence>
<dbReference type="InterPro" id="IPR005107">
    <property type="entry name" value="CO_DH_flav_C"/>
</dbReference>
<feature type="domain" description="FAD-binding PCMH-type" evidence="4">
    <location>
        <begin position="2"/>
        <end position="219"/>
    </location>
</feature>
<dbReference type="EMBL" id="OJIN01000200">
    <property type="protein sequence ID" value="SPD75397.1"/>
    <property type="molecule type" value="Genomic_DNA"/>
</dbReference>
<dbReference type="SUPFAM" id="SSF55447">
    <property type="entry name" value="CO dehydrogenase flavoprotein C-terminal domain-like"/>
    <property type="match status" value="1"/>
</dbReference>
<dbReference type="Pfam" id="PF03450">
    <property type="entry name" value="CO_deh_flav_C"/>
    <property type="match status" value="1"/>
</dbReference>
<accession>A0A445N0Z9</accession>
<evidence type="ECO:0000256" key="3">
    <source>
        <dbReference type="ARBA" id="ARBA00023002"/>
    </source>
</evidence>
<keyword evidence="1" id="KW-0285">Flavoprotein</keyword>
<sequence>MLRLPKFEYMAPPTLDEAISLLEFQRGGVKILAGGTDLLPCLKDRLLTPAYVMDLRRVGGLTSIEKAPGNEIRIGALCSMTAIEESSLLKKRFAGLTDAASLVGGPAIRNMGTIGGNIAIDTRCWYFNQSHLWRKSIEQCLKLGGAVCHVVKGAKRCHACFVADTVPALISLNADIIVRDSGGERRHLLKEIYTNDGKNPNKLKPHDIITQICIPMPDGASGSAYKKLMLRGAIDFPLVSSAVYVCMDGDAIADVKIVLGAVDSGPIEITEAENLLRGNTVNDDLIRKAGYMAQQAARPVANRGSSPSYRKKMAGVFTRRALKEAIARAKANCV</sequence>
<dbReference type="PROSITE" id="PS51387">
    <property type="entry name" value="FAD_PCMH"/>
    <property type="match status" value="1"/>
</dbReference>
<dbReference type="Gene3D" id="3.30.465.10">
    <property type="match status" value="2"/>
</dbReference>
<evidence type="ECO:0000313" key="5">
    <source>
        <dbReference type="EMBL" id="SPD75397.1"/>
    </source>
</evidence>
<gene>
    <name evidence="5" type="ORF">PITCH_A570010</name>
</gene>
<proteinExistence type="predicted"/>
<dbReference type="InterPro" id="IPR002346">
    <property type="entry name" value="Mopterin_DH_FAD-bd"/>
</dbReference>
<dbReference type="PANTHER" id="PTHR42659:SF2">
    <property type="entry name" value="XANTHINE DEHYDROGENASE SUBUNIT C-RELATED"/>
    <property type="match status" value="1"/>
</dbReference>
<name>A0A445N0Z9_9BACT</name>